<organism evidence="3 4">
    <name type="scientific">Streptomyces rugosispiralis</name>
    <dbReference type="NCBI Taxonomy" id="2967341"/>
    <lineage>
        <taxon>Bacteria</taxon>
        <taxon>Bacillati</taxon>
        <taxon>Actinomycetota</taxon>
        <taxon>Actinomycetes</taxon>
        <taxon>Kitasatosporales</taxon>
        <taxon>Streptomycetaceae</taxon>
        <taxon>Streptomyces</taxon>
    </lineage>
</organism>
<keyword evidence="1" id="KW-0175">Coiled coil</keyword>
<dbReference type="EMBL" id="JANIAA010000001">
    <property type="protein sequence ID" value="MCQ8187206.1"/>
    <property type="molecule type" value="Genomic_DNA"/>
</dbReference>
<keyword evidence="4" id="KW-1185">Reference proteome</keyword>
<evidence type="ECO:0000313" key="3">
    <source>
        <dbReference type="EMBL" id="MCQ8187206.1"/>
    </source>
</evidence>
<dbReference type="Gene3D" id="1.10.10.10">
    <property type="entry name" value="Winged helix-like DNA-binding domain superfamily/Winged helix DNA-binding domain"/>
    <property type="match status" value="1"/>
</dbReference>
<gene>
    <name evidence="3" type="ORF">NP777_02845</name>
</gene>
<protein>
    <recommendedName>
        <fullName evidence="5">Regulatory protein</fullName>
    </recommendedName>
</protein>
<evidence type="ECO:0000313" key="4">
    <source>
        <dbReference type="Proteomes" id="UP001204746"/>
    </source>
</evidence>
<dbReference type="InterPro" id="IPR036388">
    <property type="entry name" value="WH-like_DNA-bd_sf"/>
</dbReference>
<sequence>MDTPAESASLKSQYAAQVAADLERNSAERERLSAEIAALREQLAVLDDNRALLLSMRQTLGGDAAGGATENGGVSGPGDGSSARREVAALSVTRKARKKADAAGGKRKGADAGGSRPRRQRVREAGVPTLRELVRDDLAQHGEPRSAAEVTAALSQALPEREIKPTVVRSTLESLVAKGQAHRTKQKKAVFYSAATTDAVSEAAVEVASDASSDAGEPGEARAS</sequence>
<name>A0ABT1UQC1_9ACTN</name>
<evidence type="ECO:0000256" key="1">
    <source>
        <dbReference type="SAM" id="Coils"/>
    </source>
</evidence>
<evidence type="ECO:0000256" key="2">
    <source>
        <dbReference type="SAM" id="MobiDB-lite"/>
    </source>
</evidence>
<feature type="compositionally biased region" description="Gly residues" evidence="2">
    <location>
        <begin position="63"/>
        <end position="79"/>
    </location>
</feature>
<dbReference type="SUPFAM" id="SSF46785">
    <property type="entry name" value="Winged helix' DNA-binding domain"/>
    <property type="match status" value="1"/>
</dbReference>
<dbReference type="RefSeq" id="WP_256648387.1">
    <property type="nucleotide sequence ID" value="NZ_JANIAA010000001.1"/>
</dbReference>
<proteinExistence type="predicted"/>
<dbReference type="Proteomes" id="UP001204746">
    <property type="component" value="Unassembled WGS sequence"/>
</dbReference>
<feature type="region of interest" description="Disordered" evidence="2">
    <location>
        <begin position="61"/>
        <end position="131"/>
    </location>
</feature>
<feature type="coiled-coil region" evidence="1">
    <location>
        <begin position="15"/>
        <end position="49"/>
    </location>
</feature>
<comment type="caution">
    <text evidence="3">The sequence shown here is derived from an EMBL/GenBank/DDBJ whole genome shotgun (WGS) entry which is preliminary data.</text>
</comment>
<dbReference type="InterPro" id="IPR036390">
    <property type="entry name" value="WH_DNA-bd_sf"/>
</dbReference>
<evidence type="ECO:0008006" key="5">
    <source>
        <dbReference type="Google" id="ProtNLM"/>
    </source>
</evidence>
<reference evidence="3 4" key="1">
    <citation type="submission" date="2022-07" db="EMBL/GenBank/DDBJ databases">
        <authorList>
            <person name="Phongsopitanun W."/>
            <person name="Tanasupawat S."/>
        </authorList>
    </citation>
    <scope>NUCLEOTIDE SEQUENCE [LARGE SCALE GENOMIC DNA]</scope>
    <source>
        <strain evidence="3 4">RCU-064</strain>
    </source>
</reference>
<accession>A0ABT1UQC1</accession>